<dbReference type="GO" id="GO:0006310">
    <property type="term" value="P:DNA recombination"/>
    <property type="evidence" value="ECO:0007669"/>
    <property type="project" value="UniProtKB-KW"/>
</dbReference>
<comment type="caution">
    <text evidence="7">The sequence shown here is derived from an EMBL/GenBank/DDBJ whole genome shotgun (WGS) entry which is preliminary data.</text>
</comment>
<dbReference type="Pfam" id="PF01385">
    <property type="entry name" value="OrfB_IS605"/>
    <property type="match status" value="1"/>
</dbReference>
<dbReference type="EMBL" id="WNCL01000031">
    <property type="protein sequence ID" value="MTU43827.1"/>
    <property type="molecule type" value="Genomic_DNA"/>
</dbReference>
<dbReference type="GeneID" id="43348732"/>
<evidence type="ECO:0000256" key="3">
    <source>
        <dbReference type="ARBA" id="ARBA00023125"/>
    </source>
</evidence>
<dbReference type="InterPro" id="IPR010095">
    <property type="entry name" value="Cas12f1-like_TNB"/>
</dbReference>
<name>A0A6I3SBG4_9BURK</name>
<evidence type="ECO:0000313" key="8">
    <source>
        <dbReference type="Proteomes" id="UP000462362"/>
    </source>
</evidence>
<keyword evidence="4" id="KW-0233">DNA recombination</keyword>
<feature type="domain" description="Probable transposase IS891/IS1136/IS1341" evidence="5">
    <location>
        <begin position="197"/>
        <end position="296"/>
    </location>
</feature>
<dbReference type="GO" id="GO:0003677">
    <property type="term" value="F:DNA binding"/>
    <property type="evidence" value="ECO:0007669"/>
    <property type="project" value="UniProtKB-KW"/>
</dbReference>
<sequence length="452" mass="51549">MIQKVERHVIRKNNANWQACHKLCSLSRKLGNCAVYLLRHRFFEKAPVLTRKELDTELRHQYGSDYRAMPSAASAQRQGQVIAKQFKSFAKAAVEYSKHSEKFQGKPRLPGYRKKYRTFYVGRNGYQIRDGQLTITGGKDIGFSPIRVVCCERQELNAKAQEAVAGDLRIIPMGNTFIVELTYRVGREESNNPKSVSLNPNEALCCDLGIDNFAAFVSTKPGVRPFLVKGKILKSINQRYNKQVAELKSKKHYEHIRIKGVKRYWQLQDLMHKASRLAVNFCLAHDLGRIVIGTNKNWKQRVSLGRRNNQNFVMLPHAKFIEMVRYKAEEYGIQVTVREESYTSRASAMDFDEIPDFDPKGRNPTTSFSGRRLKRGLYQSSKRHLINADINGAANIGRKELGDEWLKKLLELDGGVFVDTPAVVRNLHASVGVRQSLKMGARSHETVHVSAR</sequence>
<dbReference type="Proteomes" id="UP000462362">
    <property type="component" value="Unassembled WGS sequence"/>
</dbReference>
<evidence type="ECO:0000313" key="7">
    <source>
        <dbReference type="EMBL" id="MTU43827.1"/>
    </source>
</evidence>
<evidence type="ECO:0000256" key="2">
    <source>
        <dbReference type="ARBA" id="ARBA00022578"/>
    </source>
</evidence>
<feature type="domain" description="Cas12f1-like TNB" evidence="6">
    <location>
        <begin position="317"/>
        <end position="396"/>
    </location>
</feature>
<dbReference type="NCBIfam" id="NF040570">
    <property type="entry name" value="guided_TnpB"/>
    <property type="match status" value="1"/>
</dbReference>
<keyword evidence="3" id="KW-0238">DNA-binding</keyword>
<keyword evidence="2" id="KW-0815">Transposition</keyword>
<dbReference type="RefSeq" id="WP_008811434.1">
    <property type="nucleotide sequence ID" value="NZ_CAJUON010000008.1"/>
</dbReference>
<proteinExistence type="inferred from homology"/>
<dbReference type="Pfam" id="PF07282">
    <property type="entry name" value="Cas12f1-like_TNB"/>
    <property type="match status" value="1"/>
</dbReference>
<evidence type="ECO:0000259" key="5">
    <source>
        <dbReference type="Pfam" id="PF01385"/>
    </source>
</evidence>
<dbReference type="GO" id="GO:0032196">
    <property type="term" value="P:transposition"/>
    <property type="evidence" value="ECO:0007669"/>
    <property type="project" value="UniProtKB-KW"/>
</dbReference>
<accession>A0A6I3SBG4</accession>
<dbReference type="NCBIfam" id="TIGR01766">
    <property type="entry name" value="IS200/IS605 family accessory protein TnpB-like domain"/>
    <property type="match status" value="1"/>
</dbReference>
<evidence type="ECO:0000256" key="4">
    <source>
        <dbReference type="ARBA" id="ARBA00023172"/>
    </source>
</evidence>
<evidence type="ECO:0000259" key="6">
    <source>
        <dbReference type="Pfam" id="PF07282"/>
    </source>
</evidence>
<reference evidence="7 8" key="1">
    <citation type="journal article" date="2019" name="Nat. Med.">
        <title>A library of human gut bacterial isolates paired with longitudinal multiomics data enables mechanistic microbiome research.</title>
        <authorList>
            <person name="Poyet M."/>
            <person name="Groussin M."/>
            <person name="Gibbons S.M."/>
            <person name="Avila-Pacheco J."/>
            <person name="Jiang X."/>
            <person name="Kearney S.M."/>
            <person name="Perrotta A.R."/>
            <person name="Berdy B."/>
            <person name="Zhao S."/>
            <person name="Lieberman T.D."/>
            <person name="Swanson P.K."/>
            <person name="Smith M."/>
            <person name="Roesemann S."/>
            <person name="Alexander J.E."/>
            <person name="Rich S.A."/>
            <person name="Livny J."/>
            <person name="Vlamakis H."/>
            <person name="Clish C."/>
            <person name="Bullock K."/>
            <person name="Deik A."/>
            <person name="Scott J."/>
            <person name="Pierce K.A."/>
            <person name="Xavier R.J."/>
            <person name="Alm E.J."/>
        </authorList>
    </citation>
    <scope>NUCLEOTIDE SEQUENCE [LARGE SCALE GENOMIC DNA]</scope>
    <source>
        <strain evidence="7 8">BIOML-A2</strain>
    </source>
</reference>
<organism evidence="7 8">
    <name type="scientific">Parasutterella excrementihominis</name>
    <dbReference type="NCBI Taxonomy" id="487175"/>
    <lineage>
        <taxon>Bacteria</taxon>
        <taxon>Pseudomonadati</taxon>
        <taxon>Pseudomonadota</taxon>
        <taxon>Betaproteobacteria</taxon>
        <taxon>Burkholderiales</taxon>
        <taxon>Sutterellaceae</taxon>
        <taxon>Parasutterella</taxon>
    </lineage>
</organism>
<comment type="similarity">
    <text evidence="1">In the C-terminal section; belongs to the transposase 35 family.</text>
</comment>
<protein>
    <submittedName>
        <fullName evidence="7">IS200/IS605 family element transposase accessory protein TnpB</fullName>
    </submittedName>
</protein>
<dbReference type="AlphaFoldDB" id="A0A6I3SBG4"/>
<gene>
    <name evidence="7" type="ORF">GMD42_09405</name>
</gene>
<evidence type="ECO:0000256" key="1">
    <source>
        <dbReference type="ARBA" id="ARBA00008761"/>
    </source>
</evidence>
<dbReference type="InterPro" id="IPR001959">
    <property type="entry name" value="Transposase"/>
</dbReference>